<dbReference type="InterPro" id="IPR001544">
    <property type="entry name" value="Aminotrans_IV"/>
</dbReference>
<dbReference type="InterPro" id="IPR043132">
    <property type="entry name" value="BCAT-like_C"/>
</dbReference>
<protein>
    <recommendedName>
        <fullName evidence="3">Aminodeoxychorismate lyase</fullName>
    </recommendedName>
</protein>
<dbReference type="Pfam" id="PF01063">
    <property type="entry name" value="Aminotran_4"/>
    <property type="match status" value="1"/>
</dbReference>
<evidence type="ECO:0000313" key="2">
    <source>
        <dbReference type="Proteomes" id="UP001556367"/>
    </source>
</evidence>
<dbReference type="Proteomes" id="UP001556367">
    <property type="component" value="Unassembled WGS sequence"/>
</dbReference>
<accession>A0ABR3J826</accession>
<comment type="caution">
    <text evidence="1">The sequence shown here is derived from an EMBL/GenBank/DDBJ whole genome shotgun (WGS) entry which is preliminary data.</text>
</comment>
<proteinExistence type="predicted"/>
<keyword evidence="2" id="KW-1185">Reference proteome</keyword>
<evidence type="ECO:0008006" key="3">
    <source>
        <dbReference type="Google" id="ProtNLM"/>
    </source>
</evidence>
<gene>
    <name evidence="1" type="ORF">HGRIS_008325</name>
</gene>
<dbReference type="SUPFAM" id="SSF56752">
    <property type="entry name" value="D-aminoacid aminotransferase-like PLP-dependent enzymes"/>
    <property type="match status" value="1"/>
</dbReference>
<organism evidence="1 2">
    <name type="scientific">Hohenbuehelia grisea</name>
    <dbReference type="NCBI Taxonomy" id="104357"/>
    <lineage>
        <taxon>Eukaryota</taxon>
        <taxon>Fungi</taxon>
        <taxon>Dikarya</taxon>
        <taxon>Basidiomycota</taxon>
        <taxon>Agaricomycotina</taxon>
        <taxon>Agaricomycetes</taxon>
        <taxon>Agaricomycetidae</taxon>
        <taxon>Agaricales</taxon>
        <taxon>Pleurotineae</taxon>
        <taxon>Pleurotaceae</taxon>
        <taxon>Hohenbuehelia</taxon>
    </lineage>
</organism>
<dbReference type="InterPro" id="IPR036038">
    <property type="entry name" value="Aminotransferase-like"/>
</dbReference>
<sequence length="207" mass="23159">MKPRLQMKLQPHSRQVFSLFFSTLKSSFAHRGSSQIRIILNQDGVLTASATKVDSFQSDPTGASFSKPDLDTKSLYGPLFTIYLDSQPSPTSIFTYTKTTQRSTYDDARARKNIAGPTVLVDVLLYNLQGMITETSLSNVAVYRNGQWFTPHSSTGCLPGVLRRWLLEQGRIREDTAQRLTKDSIQDGDWILLLNGVHGCRLGRVCL</sequence>
<name>A0ABR3J826_9AGAR</name>
<dbReference type="EMBL" id="JASNQZ010000011">
    <property type="protein sequence ID" value="KAL0951645.1"/>
    <property type="molecule type" value="Genomic_DNA"/>
</dbReference>
<evidence type="ECO:0000313" key="1">
    <source>
        <dbReference type="EMBL" id="KAL0951645.1"/>
    </source>
</evidence>
<dbReference type="Gene3D" id="3.20.10.10">
    <property type="entry name" value="D-amino Acid Aminotransferase, subunit A, domain 2"/>
    <property type="match status" value="1"/>
</dbReference>
<reference evidence="2" key="1">
    <citation type="submission" date="2024-06" db="EMBL/GenBank/DDBJ databases">
        <title>Multi-omics analyses provide insights into the biosynthesis of the anticancer antibiotic pleurotin in Hohenbuehelia grisea.</title>
        <authorList>
            <person name="Weaver J.A."/>
            <person name="Alberti F."/>
        </authorList>
    </citation>
    <scope>NUCLEOTIDE SEQUENCE [LARGE SCALE GENOMIC DNA]</scope>
    <source>
        <strain evidence="2">T-177</strain>
    </source>
</reference>